<evidence type="ECO:0000313" key="8">
    <source>
        <dbReference type="Proteomes" id="UP001307889"/>
    </source>
</evidence>
<evidence type="ECO:0000256" key="5">
    <source>
        <dbReference type="SAM" id="SignalP"/>
    </source>
</evidence>
<name>A0ABN7AQC1_9HEMI</name>
<dbReference type="Pfam" id="PF00151">
    <property type="entry name" value="Lipase"/>
    <property type="match status" value="1"/>
</dbReference>
<dbReference type="EMBL" id="AP028913">
    <property type="protein sequence ID" value="BES94407.1"/>
    <property type="molecule type" value="Genomic_DNA"/>
</dbReference>
<keyword evidence="3" id="KW-0964">Secreted</keyword>
<dbReference type="PANTHER" id="PTHR11610">
    <property type="entry name" value="LIPASE"/>
    <property type="match status" value="1"/>
</dbReference>
<sequence length="349" mass="38634">MGLPFTCTIIFIFGFIWLTTEGSAEKSQPPYLNLQQLFGIDTLILEPPVIKNIRDHVQFLLHTRKTRIEGVSFPLSPHSLKTSKFLIHNPVIILIHGFLGQLRDGWMTTAKDALLHEHDANVILVGWTNITQVFQYPWVVEQSYGVAERVGELIDFLVTNGAANKNMHIIGHSVGAHIAGVASKAAKLGPVGRITGLDAAYPLYLSLPNADRLDAADADYVDCIHTSSGILGVPEPFCDADFYPNGGLSNQPGCDPLNQVFCSHLRSHEYFTESIDPKHKFKALTCRQALLFLDCFDEGALMGYPDNGRFKGVFYVPTGSKSPFSVLPVQTNKKELLPSKNKRFKLRGV</sequence>
<protein>
    <submittedName>
        <fullName evidence="7">Lipase</fullName>
    </submittedName>
</protein>
<keyword evidence="5" id="KW-0732">Signal</keyword>
<dbReference type="Proteomes" id="UP001307889">
    <property type="component" value="Chromosome 5"/>
</dbReference>
<comment type="similarity">
    <text evidence="2 4">Belongs to the AB hydrolase superfamily. Lipase family.</text>
</comment>
<evidence type="ECO:0000256" key="3">
    <source>
        <dbReference type="ARBA" id="ARBA00022525"/>
    </source>
</evidence>
<dbReference type="InterPro" id="IPR029058">
    <property type="entry name" value="AB_hydrolase_fold"/>
</dbReference>
<evidence type="ECO:0000259" key="6">
    <source>
        <dbReference type="Pfam" id="PF00151"/>
    </source>
</evidence>
<evidence type="ECO:0000256" key="2">
    <source>
        <dbReference type="ARBA" id="ARBA00010701"/>
    </source>
</evidence>
<evidence type="ECO:0000313" key="7">
    <source>
        <dbReference type="EMBL" id="BES94407.1"/>
    </source>
</evidence>
<gene>
    <name evidence="7" type="ORF">NTJ_07216</name>
</gene>
<proteinExistence type="inferred from homology"/>
<dbReference type="Gene3D" id="3.40.50.1820">
    <property type="entry name" value="alpha/beta hydrolase"/>
    <property type="match status" value="1"/>
</dbReference>
<dbReference type="PRINTS" id="PR00821">
    <property type="entry name" value="TAGLIPASE"/>
</dbReference>
<dbReference type="InterPro" id="IPR000734">
    <property type="entry name" value="TAG_lipase"/>
</dbReference>
<evidence type="ECO:0000256" key="1">
    <source>
        <dbReference type="ARBA" id="ARBA00004613"/>
    </source>
</evidence>
<dbReference type="PANTHER" id="PTHR11610:SF178">
    <property type="entry name" value="LIPASE MEMBER H-A-LIKE PROTEIN"/>
    <property type="match status" value="1"/>
</dbReference>
<keyword evidence="8" id="KW-1185">Reference proteome</keyword>
<evidence type="ECO:0000256" key="4">
    <source>
        <dbReference type="RuleBase" id="RU004262"/>
    </source>
</evidence>
<feature type="domain" description="Lipase" evidence="6">
    <location>
        <begin position="56"/>
        <end position="324"/>
    </location>
</feature>
<feature type="chain" id="PRO_5046653111" evidence="5">
    <location>
        <begin position="25"/>
        <end position="349"/>
    </location>
</feature>
<organism evidence="7 8">
    <name type="scientific">Nesidiocoris tenuis</name>
    <dbReference type="NCBI Taxonomy" id="355587"/>
    <lineage>
        <taxon>Eukaryota</taxon>
        <taxon>Metazoa</taxon>
        <taxon>Ecdysozoa</taxon>
        <taxon>Arthropoda</taxon>
        <taxon>Hexapoda</taxon>
        <taxon>Insecta</taxon>
        <taxon>Pterygota</taxon>
        <taxon>Neoptera</taxon>
        <taxon>Paraneoptera</taxon>
        <taxon>Hemiptera</taxon>
        <taxon>Heteroptera</taxon>
        <taxon>Panheteroptera</taxon>
        <taxon>Cimicomorpha</taxon>
        <taxon>Miridae</taxon>
        <taxon>Dicyphina</taxon>
        <taxon>Nesidiocoris</taxon>
    </lineage>
</organism>
<dbReference type="InterPro" id="IPR013818">
    <property type="entry name" value="Lipase"/>
</dbReference>
<accession>A0ABN7AQC1</accession>
<dbReference type="SUPFAM" id="SSF53474">
    <property type="entry name" value="alpha/beta-Hydrolases"/>
    <property type="match status" value="1"/>
</dbReference>
<comment type="subcellular location">
    <subcellularLocation>
        <location evidence="1">Secreted</location>
    </subcellularLocation>
</comment>
<reference evidence="7 8" key="1">
    <citation type="submission" date="2023-09" db="EMBL/GenBank/DDBJ databases">
        <title>Nesidiocoris tenuis whole genome shotgun sequence.</title>
        <authorList>
            <person name="Shibata T."/>
            <person name="Shimoda M."/>
            <person name="Kobayashi T."/>
            <person name="Uehara T."/>
        </authorList>
    </citation>
    <scope>NUCLEOTIDE SEQUENCE [LARGE SCALE GENOMIC DNA]</scope>
    <source>
        <strain evidence="7 8">Japan</strain>
    </source>
</reference>
<feature type="signal peptide" evidence="5">
    <location>
        <begin position="1"/>
        <end position="24"/>
    </location>
</feature>